<dbReference type="PANTHER" id="PTHR43205">
    <property type="entry name" value="PROSTAGLANDIN REDUCTASE"/>
    <property type="match status" value="1"/>
</dbReference>
<dbReference type="SUPFAM" id="SSF51735">
    <property type="entry name" value="NAD(P)-binding Rossmann-fold domains"/>
    <property type="match status" value="1"/>
</dbReference>
<dbReference type="Gene3D" id="3.40.50.720">
    <property type="entry name" value="NAD(P)-binding Rossmann-like Domain"/>
    <property type="match status" value="1"/>
</dbReference>
<evidence type="ECO:0000313" key="4">
    <source>
        <dbReference type="Proteomes" id="UP001143304"/>
    </source>
</evidence>
<name>A0ABT3T3U0_9GAMM</name>
<dbReference type="Gene3D" id="3.90.180.10">
    <property type="entry name" value="Medium-chain alcohol dehydrogenases, catalytic domain"/>
    <property type="match status" value="1"/>
</dbReference>
<keyword evidence="4" id="KW-1185">Reference proteome</keyword>
<comment type="caution">
    <text evidence="3">The sequence shown here is derived from an EMBL/GenBank/DDBJ whole genome shotgun (WGS) entry which is preliminary data.</text>
</comment>
<evidence type="ECO:0000256" key="1">
    <source>
        <dbReference type="ARBA" id="ARBA00023002"/>
    </source>
</evidence>
<dbReference type="Pfam" id="PF00107">
    <property type="entry name" value="ADH_zinc_N"/>
    <property type="match status" value="1"/>
</dbReference>
<proteinExistence type="predicted"/>
<dbReference type="InterPro" id="IPR013149">
    <property type="entry name" value="ADH-like_C"/>
</dbReference>
<keyword evidence="1" id="KW-0560">Oxidoreductase</keyword>
<evidence type="ECO:0000313" key="3">
    <source>
        <dbReference type="EMBL" id="MCX2976744.1"/>
    </source>
</evidence>
<dbReference type="SMART" id="SM00829">
    <property type="entry name" value="PKS_ER"/>
    <property type="match status" value="1"/>
</dbReference>
<dbReference type="CDD" id="cd05288">
    <property type="entry name" value="PGDH"/>
    <property type="match status" value="1"/>
</dbReference>
<evidence type="ECO:0000259" key="2">
    <source>
        <dbReference type="SMART" id="SM00829"/>
    </source>
</evidence>
<dbReference type="Pfam" id="PF16884">
    <property type="entry name" value="ADH_N_2"/>
    <property type="match status" value="1"/>
</dbReference>
<dbReference type="EMBL" id="SHNO01000001">
    <property type="protein sequence ID" value="MCX2976744.1"/>
    <property type="molecule type" value="Genomic_DNA"/>
</dbReference>
<dbReference type="InterPro" id="IPR011032">
    <property type="entry name" value="GroES-like_sf"/>
</dbReference>
<dbReference type="InterPro" id="IPR041694">
    <property type="entry name" value="ADH_N_2"/>
</dbReference>
<protein>
    <submittedName>
        <fullName evidence="3">NADP-dependent oxidoreductase</fullName>
    </submittedName>
</protein>
<dbReference type="SUPFAM" id="SSF50129">
    <property type="entry name" value="GroES-like"/>
    <property type="match status" value="1"/>
</dbReference>
<dbReference type="Proteomes" id="UP001143304">
    <property type="component" value="Unassembled WGS sequence"/>
</dbReference>
<sequence length="338" mass="36245">MTTLMNRQYYLASRPAGAPDSSNVPARDVPVPEPADGEVVLKNLYISLDPAIRGWMGDDPNYIEPIALGDAVRSSVIGRVVKSDSPDFAEGDVAMTVGAWEAYTRVPGVMLNKLDEAAGIPLSTYLGVLGPTGLTAYFGLLDVGRPKAGDTVLVSAAAGAVGSVVGQIAKMQGCRVVGMAGTDDKCRWLEEDLGFDAVINYKQCGDYEAAIRVACPKGVDVYFDNVGGEIFDAALLCLNKFARVAVCGWISTYNVPDAPGPTNLWQLVAESVTVQGFTVIDYMDRFPEGIAQLAEWVVAGKLQFREEIVDGLDNILPTFLRLFDGSNQGKLVIRIPEE</sequence>
<reference evidence="3" key="1">
    <citation type="submission" date="2019-02" db="EMBL/GenBank/DDBJ databases">
        <authorList>
            <person name="Li S.-H."/>
        </authorList>
    </citation>
    <scope>NUCLEOTIDE SEQUENCE</scope>
    <source>
        <strain evidence="3">IMCC11814</strain>
    </source>
</reference>
<organism evidence="3 4">
    <name type="scientific">Candidatus Marimicrobium litorale</name>
    <dbReference type="NCBI Taxonomy" id="2518991"/>
    <lineage>
        <taxon>Bacteria</taxon>
        <taxon>Pseudomonadati</taxon>
        <taxon>Pseudomonadota</taxon>
        <taxon>Gammaproteobacteria</taxon>
        <taxon>Cellvibrionales</taxon>
        <taxon>Halieaceae</taxon>
        <taxon>Marimicrobium</taxon>
    </lineage>
</organism>
<dbReference type="PANTHER" id="PTHR43205:SF7">
    <property type="entry name" value="PROSTAGLANDIN REDUCTASE 1"/>
    <property type="match status" value="1"/>
</dbReference>
<accession>A0ABT3T3U0</accession>
<dbReference type="InterPro" id="IPR036291">
    <property type="entry name" value="NAD(P)-bd_dom_sf"/>
</dbReference>
<feature type="domain" description="Enoyl reductase (ER)" evidence="2">
    <location>
        <begin position="17"/>
        <end position="333"/>
    </location>
</feature>
<dbReference type="InterPro" id="IPR020843">
    <property type="entry name" value="ER"/>
</dbReference>
<dbReference type="InterPro" id="IPR045010">
    <property type="entry name" value="MDR_fam"/>
</dbReference>
<gene>
    <name evidence="3" type="ORF">EYC82_05195</name>
</gene>